<comment type="similarity">
    <text evidence="2">Belongs to the RmuC family.</text>
</comment>
<dbReference type="PANTHER" id="PTHR30563">
    <property type="entry name" value="DNA RECOMBINATION PROTEIN RMUC"/>
    <property type="match status" value="1"/>
</dbReference>
<keyword evidence="6" id="KW-0472">Membrane</keyword>
<keyword evidence="4" id="KW-0175">Coiled coil</keyword>
<dbReference type="GO" id="GO:0006310">
    <property type="term" value="P:DNA recombination"/>
    <property type="evidence" value="ECO:0007669"/>
    <property type="project" value="UniProtKB-KW"/>
</dbReference>
<protein>
    <recommendedName>
        <fullName evidence="3">DNA recombination protein RmuC homolog</fullName>
    </recommendedName>
</protein>
<name>L0EWT3_LIBCB</name>
<dbReference type="AlphaFoldDB" id="L0EWT3"/>
<dbReference type="eggNOG" id="COG1322">
    <property type="taxonomic scope" value="Bacteria"/>
</dbReference>
<proteinExistence type="inferred from homology"/>
<organism evidence="7 8">
    <name type="scientific">Liberibacter crescens (strain BT-1)</name>
    <dbReference type="NCBI Taxonomy" id="1215343"/>
    <lineage>
        <taxon>Bacteria</taxon>
        <taxon>Pseudomonadati</taxon>
        <taxon>Pseudomonadota</taxon>
        <taxon>Alphaproteobacteria</taxon>
        <taxon>Hyphomicrobiales</taxon>
        <taxon>Rhizobiaceae</taxon>
        <taxon>Liberibacter</taxon>
    </lineage>
</organism>
<evidence type="ECO:0000256" key="3">
    <source>
        <dbReference type="ARBA" id="ARBA00021840"/>
    </source>
</evidence>
<dbReference type="EMBL" id="CP003789">
    <property type="protein sequence ID" value="AGA65325.1"/>
    <property type="molecule type" value="Genomic_DNA"/>
</dbReference>
<keyword evidence="8" id="KW-1185">Reference proteome</keyword>
<dbReference type="InterPro" id="IPR003798">
    <property type="entry name" value="DNA_recombination_RmuC"/>
</dbReference>
<dbReference type="RefSeq" id="WP_015273750.1">
    <property type="nucleotide sequence ID" value="NC_019907.1"/>
</dbReference>
<gene>
    <name evidence="7" type="ordered locus">B488_13330</name>
</gene>
<dbReference type="Pfam" id="PF02646">
    <property type="entry name" value="RmuC"/>
    <property type="match status" value="1"/>
</dbReference>
<evidence type="ECO:0000256" key="5">
    <source>
        <dbReference type="ARBA" id="ARBA00023172"/>
    </source>
</evidence>
<evidence type="ECO:0000313" key="7">
    <source>
        <dbReference type="EMBL" id="AGA65325.1"/>
    </source>
</evidence>
<evidence type="ECO:0000256" key="2">
    <source>
        <dbReference type="ARBA" id="ARBA00009840"/>
    </source>
</evidence>
<dbReference type="Proteomes" id="UP000010799">
    <property type="component" value="Chromosome"/>
</dbReference>
<dbReference type="STRING" id="1215343.B488_13330"/>
<sequence length="366" mass="42028">MTVSFEIFILIGIFLLILSLSFIKVMHFVRKEQNKESIQEKDSETRILELIAQFQAEMQGRLSTIIEVFGKRDSEFTQTFSQHLEGLSQRVGSTLVEQTKTTNENLRRLQERLAIIDVAQNNIQNLAKDIVSLQTILSNKQTRGAFGQSRMENIIIDALPIGTYTFQPTLSNGSRPDCTVKMPNNAPTLVIDAKFPLEAWNAMRETGENISKTKFRRDIETHIRDISKKYLIPGETQDIAFMFVPSESIFAEIHENFEKLIQTAYRARVIIVSPSILMLSIQVIQILLRDYRMREQASLIQIEVTNLIEDILLMDKQTHKLQEHFVHLQKDISLILTSSEKLIKRASKIESIELSTDNQPHKDTNP</sequence>
<dbReference type="PANTHER" id="PTHR30563:SF0">
    <property type="entry name" value="DNA RECOMBINATION PROTEIN RMUC"/>
    <property type="match status" value="1"/>
</dbReference>
<evidence type="ECO:0000313" key="8">
    <source>
        <dbReference type="Proteomes" id="UP000010799"/>
    </source>
</evidence>
<dbReference type="HOGENOM" id="CLU_020365_0_1_5"/>
<evidence type="ECO:0000256" key="4">
    <source>
        <dbReference type="ARBA" id="ARBA00023054"/>
    </source>
</evidence>
<keyword evidence="5" id="KW-0233">DNA recombination</keyword>
<evidence type="ECO:0000256" key="1">
    <source>
        <dbReference type="ARBA" id="ARBA00003416"/>
    </source>
</evidence>
<dbReference type="SMR" id="L0EWT3"/>
<keyword evidence="6" id="KW-0812">Transmembrane</keyword>
<reference evidence="7 8" key="1">
    <citation type="journal article" date="2012" name="Stand. Genomic Sci.">
        <title>Complete genome sequence of Liberibacter crescens BT-1.</title>
        <authorList>
            <person name="Leonard M.T."/>
            <person name="Fagen J.R."/>
            <person name="Davis-Richardson A.G."/>
            <person name="Davis M.J."/>
            <person name="Triplett E.W."/>
        </authorList>
    </citation>
    <scope>NUCLEOTIDE SEQUENCE [LARGE SCALE GENOMIC DNA]</scope>
    <source>
        <strain evidence="7 8">BT-1</strain>
    </source>
</reference>
<feature type="transmembrane region" description="Helical" evidence="6">
    <location>
        <begin position="7"/>
        <end position="29"/>
    </location>
</feature>
<dbReference type="KEGG" id="lcc:B488_13330"/>
<accession>L0EWT3</accession>
<keyword evidence="6" id="KW-1133">Transmembrane helix</keyword>
<evidence type="ECO:0000256" key="6">
    <source>
        <dbReference type="SAM" id="Phobius"/>
    </source>
</evidence>
<comment type="function">
    <text evidence="1">Involved in DNA recombination.</text>
</comment>
<dbReference type="PATRIC" id="fig|1215343.11.peg.1376"/>